<dbReference type="PROSITE" id="PS01124">
    <property type="entry name" value="HTH_ARAC_FAMILY_2"/>
    <property type="match status" value="1"/>
</dbReference>
<dbReference type="Gene3D" id="1.10.10.60">
    <property type="entry name" value="Homeodomain-like"/>
    <property type="match status" value="2"/>
</dbReference>
<dbReference type="CDD" id="cd06986">
    <property type="entry name" value="cupin_MmsR-like_N"/>
    <property type="match status" value="1"/>
</dbReference>
<organism evidence="6 7">
    <name type="scientific">Luteolibacter arcticus</name>
    <dbReference type="NCBI Taxonomy" id="1581411"/>
    <lineage>
        <taxon>Bacteria</taxon>
        <taxon>Pseudomonadati</taxon>
        <taxon>Verrucomicrobiota</taxon>
        <taxon>Verrucomicrobiia</taxon>
        <taxon>Verrucomicrobiales</taxon>
        <taxon>Verrucomicrobiaceae</taxon>
        <taxon>Luteolibacter</taxon>
    </lineage>
</organism>
<dbReference type="PROSITE" id="PS00041">
    <property type="entry name" value="HTH_ARAC_FAMILY_1"/>
    <property type="match status" value="1"/>
</dbReference>
<dbReference type="PRINTS" id="PR00032">
    <property type="entry name" value="HTHARAC"/>
</dbReference>
<sequence length="293" mass="32869">MAEGFAGQRLLIVPQDRLRRGEALPVIRDLQVTHIGHFNSARNHFVYRRKGCPHFVLIYCLAGAGHCKYRGQTWDIGSGGLILLPPDEAHSYFADAADPWSIFWVHFTGHRAADYVEALALTGDSPLLEVPKEAAMQQAFEETYRHALDGFSESGLLGLTTGLSRLIGLARVYSSSGSARARRTEDRVLTSIRQLQDEPTRDWRIEELAAAAGMSLAHFTDRFHKQAGCPPKQFLIRLRLQIASALMQESGLTVAQIATQVGYEDPYYFSRLFRRHTGQSPRAHRRELGIHMS</sequence>
<keyword evidence="1" id="KW-0805">Transcription regulation</keyword>
<dbReference type="InterPro" id="IPR050204">
    <property type="entry name" value="AraC_XylS_family_regulators"/>
</dbReference>
<protein>
    <submittedName>
        <fullName evidence="6">AraC family transcriptional regulator</fullName>
    </submittedName>
</protein>
<dbReference type="InterPro" id="IPR018060">
    <property type="entry name" value="HTH_AraC"/>
</dbReference>
<comment type="caution">
    <text evidence="6">The sequence shown here is derived from an EMBL/GenBank/DDBJ whole genome shotgun (WGS) entry which is preliminary data.</text>
</comment>
<dbReference type="SMART" id="SM00342">
    <property type="entry name" value="HTH_ARAC"/>
    <property type="match status" value="1"/>
</dbReference>
<dbReference type="InterPro" id="IPR018062">
    <property type="entry name" value="HTH_AraC-typ_CS"/>
</dbReference>
<keyword evidence="7" id="KW-1185">Reference proteome</keyword>
<feature type="domain" description="HTH araC/xylS-type" evidence="5">
    <location>
        <begin position="186"/>
        <end position="287"/>
    </location>
</feature>
<dbReference type="Gene3D" id="2.60.120.280">
    <property type="entry name" value="Regulatory protein AraC"/>
    <property type="match status" value="1"/>
</dbReference>
<dbReference type="Proteomes" id="UP001320876">
    <property type="component" value="Unassembled WGS sequence"/>
</dbReference>
<dbReference type="Pfam" id="PF12833">
    <property type="entry name" value="HTH_18"/>
    <property type="match status" value="1"/>
</dbReference>
<name>A0ABT3GK24_9BACT</name>
<dbReference type="InterPro" id="IPR003313">
    <property type="entry name" value="AraC-bd"/>
</dbReference>
<dbReference type="Pfam" id="PF02311">
    <property type="entry name" value="AraC_binding"/>
    <property type="match status" value="1"/>
</dbReference>
<keyword evidence="2" id="KW-0238">DNA-binding</keyword>
<dbReference type="InterPro" id="IPR020449">
    <property type="entry name" value="Tscrpt_reg_AraC-type_HTH"/>
</dbReference>
<accession>A0ABT3GK24</accession>
<reference evidence="6 7" key="1">
    <citation type="submission" date="2022-10" db="EMBL/GenBank/DDBJ databases">
        <title>Luteolibacter arcticus strain CCTCC AB 2014275, whole genome shotgun sequencing project.</title>
        <authorList>
            <person name="Zhao G."/>
            <person name="Shen L."/>
        </authorList>
    </citation>
    <scope>NUCLEOTIDE SEQUENCE [LARGE SCALE GENOMIC DNA]</scope>
    <source>
        <strain evidence="6 7">CCTCC AB 2014275</strain>
    </source>
</reference>
<dbReference type="SUPFAM" id="SSF46689">
    <property type="entry name" value="Homeodomain-like"/>
    <property type="match status" value="2"/>
</dbReference>
<evidence type="ECO:0000256" key="1">
    <source>
        <dbReference type="ARBA" id="ARBA00023015"/>
    </source>
</evidence>
<gene>
    <name evidence="6" type="ORF">OKA05_15005</name>
</gene>
<evidence type="ECO:0000313" key="7">
    <source>
        <dbReference type="Proteomes" id="UP001320876"/>
    </source>
</evidence>
<dbReference type="InterPro" id="IPR037923">
    <property type="entry name" value="HTH-like"/>
</dbReference>
<dbReference type="EMBL" id="JAPDDT010000006">
    <property type="protein sequence ID" value="MCW1923875.1"/>
    <property type="molecule type" value="Genomic_DNA"/>
</dbReference>
<dbReference type="PANTHER" id="PTHR46796">
    <property type="entry name" value="HTH-TYPE TRANSCRIPTIONAL ACTIVATOR RHAS-RELATED"/>
    <property type="match status" value="1"/>
</dbReference>
<evidence type="ECO:0000256" key="3">
    <source>
        <dbReference type="ARBA" id="ARBA00023159"/>
    </source>
</evidence>
<evidence type="ECO:0000256" key="2">
    <source>
        <dbReference type="ARBA" id="ARBA00023125"/>
    </source>
</evidence>
<evidence type="ECO:0000313" key="6">
    <source>
        <dbReference type="EMBL" id="MCW1923875.1"/>
    </source>
</evidence>
<dbReference type="PANTHER" id="PTHR46796:SF7">
    <property type="entry name" value="ARAC FAMILY TRANSCRIPTIONAL REGULATOR"/>
    <property type="match status" value="1"/>
</dbReference>
<proteinExistence type="predicted"/>
<evidence type="ECO:0000259" key="5">
    <source>
        <dbReference type="PROSITE" id="PS01124"/>
    </source>
</evidence>
<evidence type="ECO:0000256" key="4">
    <source>
        <dbReference type="ARBA" id="ARBA00023163"/>
    </source>
</evidence>
<dbReference type="RefSeq" id="WP_264487982.1">
    <property type="nucleotide sequence ID" value="NZ_JAPDDT010000006.1"/>
</dbReference>
<dbReference type="SUPFAM" id="SSF51215">
    <property type="entry name" value="Regulatory protein AraC"/>
    <property type="match status" value="1"/>
</dbReference>
<keyword evidence="3" id="KW-0010">Activator</keyword>
<keyword evidence="4" id="KW-0804">Transcription</keyword>
<dbReference type="InterPro" id="IPR009057">
    <property type="entry name" value="Homeodomain-like_sf"/>
</dbReference>